<dbReference type="InterPro" id="IPR007115">
    <property type="entry name" value="6-PTP_synth/QueD"/>
</dbReference>
<comment type="cofactor">
    <cofactor evidence="8 10">
        <name>Zn(2+)</name>
        <dbReference type="ChEBI" id="CHEBI:29105"/>
    </cofactor>
    <text evidence="8 10">Binds 1 zinc ion per subunit.</text>
</comment>
<feature type="binding site" evidence="10">
    <location>
        <position position="26"/>
    </location>
    <ligand>
        <name>Zn(2+)</name>
        <dbReference type="ChEBI" id="CHEBI:29105"/>
    </ligand>
</feature>
<reference evidence="11 12" key="1">
    <citation type="submission" date="2020-02" db="EMBL/GenBank/DDBJ databases">
        <title>Draft genome sequence of Lactococcus sp. Hs30E4-3.</title>
        <authorList>
            <person name="Noda S."/>
            <person name="Yuki M."/>
            <person name="Ohkuma M."/>
        </authorList>
    </citation>
    <scope>NUCLEOTIDE SEQUENCE [LARGE SCALE GENOMIC DNA]</scope>
    <source>
        <strain evidence="11 12">Hs30E4-3</strain>
    </source>
</reference>
<evidence type="ECO:0000256" key="10">
    <source>
        <dbReference type="PIRSR" id="PIRSR006113-2"/>
    </source>
</evidence>
<evidence type="ECO:0000256" key="5">
    <source>
        <dbReference type="ARBA" id="ARBA00022833"/>
    </source>
</evidence>
<feature type="active site" description="Charge relay system" evidence="9">
    <location>
        <position position="129"/>
    </location>
</feature>
<proteinExistence type="inferred from homology"/>
<dbReference type="InterPro" id="IPR038418">
    <property type="entry name" value="6-PTP_synth/QueD_sf"/>
</dbReference>
<sequence>MIITKTFSFDMAHMLDGHDGKCNNLHGHTYQLKVALQGNVCQTGAKSGMIRDYGDIKQCVKMTILDFFDHAFVYDETREIERQIATLLANDGRKIYRLTKRTTAENISQVIFRLLKSHMPELTYIELFETQSSSCIYGEVDEK</sequence>
<keyword evidence="6 8" id="KW-0456">Lyase</keyword>
<evidence type="ECO:0000313" key="12">
    <source>
        <dbReference type="Proteomes" id="UP000480303"/>
    </source>
</evidence>
<dbReference type="NCBIfam" id="TIGR03367">
    <property type="entry name" value="queuosine_QueD"/>
    <property type="match status" value="1"/>
</dbReference>
<gene>
    <name evidence="11" type="primary">queD</name>
    <name evidence="11" type="ORF">Hs30E_02560</name>
</gene>
<evidence type="ECO:0000256" key="4">
    <source>
        <dbReference type="ARBA" id="ARBA00022723"/>
    </source>
</evidence>
<dbReference type="GO" id="GO:0008616">
    <property type="term" value="P:tRNA queuosine(34) biosynthetic process"/>
    <property type="evidence" value="ECO:0007669"/>
    <property type="project" value="UniProtKB-KW"/>
</dbReference>
<dbReference type="PIRSF" id="PIRSF006113">
    <property type="entry name" value="PTP_synth"/>
    <property type="match status" value="1"/>
</dbReference>
<feature type="active site" description="Charge relay system" evidence="9">
    <location>
        <position position="70"/>
    </location>
</feature>
<organism evidence="11 12">
    <name type="scientific">Pseudolactococcus hodotermopsidis</name>
    <dbReference type="NCBI Taxonomy" id="2709157"/>
    <lineage>
        <taxon>Bacteria</taxon>
        <taxon>Bacillati</taxon>
        <taxon>Bacillota</taxon>
        <taxon>Bacilli</taxon>
        <taxon>Lactobacillales</taxon>
        <taxon>Streptococcaceae</taxon>
        <taxon>Pseudolactococcus</taxon>
    </lineage>
</organism>
<comment type="similarity">
    <text evidence="2 8">Belongs to the PTPS family. QueD subfamily.</text>
</comment>
<comment type="pathway">
    <text evidence="1 8">Purine metabolism; 7-cyano-7-deazaguanine biosynthesis.</text>
</comment>
<name>A0A6A0BAN2_9LACT</name>
<accession>A0A6A0BAN2</accession>
<evidence type="ECO:0000256" key="2">
    <source>
        <dbReference type="ARBA" id="ARBA00008900"/>
    </source>
</evidence>
<evidence type="ECO:0000256" key="9">
    <source>
        <dbReference type="PIRSR" id="PIRSR006113-1"/>
    </source>
</evidence>
<dbReference type="UniPathway" id="UPA00391"/>
<evidence type="ECO:0000256" key="7">
    <source>
        <dbReference type="ARBA" id="ARBA00048807"/>
    </source>
</evidence>
<protein>
    <recommendedName>
        <fullName evidence="3 8">6-carboxy-5,6,7,8-tetrahydropterin synthase</fullName>
        <ecNumber evidence="8">4.-.-.-</ecNumber>
    </recommendedName>
</protein>
<dbReference type="Pfam" id="PF01242">
    <property type="entry name" value="PTPS"/>
    <property type="match status" value="1"/>
</dbReference>
<keyword evidence="5 8" id="KW-0862">Zinc</keyword>
<dbReference type="SUPFAM" id="SSF55620">
    <property type="entry name" value="Tetrahydrobiopterin biosynthesis enzymes-like"/>
    <property type="match status" value="1"/>
</dbReference>
<evidence type="ECO:0000256" key="3">
    <source>
        <dbReference type="ARBA" id="ARBA00018141"/>
    </source>
</evidence>
<dbReference type="EMBL" id="BLLI01000004">
    <property type="protein sequence ID" value="GFH41705.1"/>
    <property type="molecule type" value="Genomic_DNA"/>
</dbReference>
<dbReference type="EC" id="4.-.-.-" evidence="8"/>
<keyword evidence="4 8" id="KW-0479">Metal-binding</keyword>
<feature type="binding site" evidence="10">
    <location>
        <position position="13"/>
    </location>
    <ligand>
        <name>Zn(2+)</name>
        <dbReference type="ChEBI" id="CHEBI:29105"/>
    </ligand>
</feature>
<keyword evidence="12" id="KW-1185">Reference proteome</keyword>
<comment type="catalytic activity">
    <reaction evidence="7 8">
        <text>7,8-dihydroneopterin 3'-triphosphate + H2O = 6-carboxy-5,6,7,8-tetrahydropterin + triphosphate + acetaldehyde + 2 H(+)</text>
        <dbReference type="Rhea" id="RHEA:27966"/>
        <dbReference type="ChEBI" id="CHEBI:15343"/>
        <dbReference type="ChEBI" id="CHEBI:15377"/>
        <dbReference type="ChEBI" id="CHEBI:15378"/>
        <dbReference type="ChEBI" id="CHEBI:18036"/>
        <dbReference type="ChEBI" id="CHEBI:58462"/>
        <dbReference type="ChEBI" id="CHEBI:61032"/>
        <dbReference type="EC" id="4.1.2.50"/>
    </reaction>
</comment>
<dbReference type="PANTHER" id="PTHR12589">
    <property type="entry name" value="PYRUVOYL TETRAHYDROBIOPTERIN SYNTHASE"/>
    <property type="match status" value="1"/>
</dbReference>
<dbReference type="Gene3D" id="3.30.479.10">
    <property type="entry name" value="6-pyruvoyl tetrahydropterin synthase/QueD"/>
    <property type="match status" value="1"/>
</dbReference>
<evidence type="ECO:0000256" key="6">
    <source>
        <dbReference type="ARBA" id="ARBA00023239"/>
    </source>
</evidence>
<dbReference type="PANTHER" id="PTHR12589:SF7">
    <property type="entry name" value="6-PYRUVOYL TETRAHYDROBIOPTERIN SYNTHASE"/>
    <property type="match status" value="1"/>
</dbReference>
<feature type="binding site" evidence="10">
    <location>
        <position position="28"/>
    </location>
    <ligand>
        <name>Zn(2+)</name>
        <dbReference type="ChEBI" id="CHEBI:29105"/>
    </ligand>
</feature>
<evidence type="ECO:0000256" key="1">
    <source>
        <dbReference type="ARBA" id="ARBA00005061"/>
    </source>
</evidence>
<dbReference type="GO" id="GO:0046872">
    <property type="term" value="F:metal ion binding"/>
    <property type="evidence" value="ECO:0007669"/>
    <property type="project" value="UniProtKB-KW"/>
</dbReference>
<feature type="active site" description="Proton acceptor" evidence="9">
    <location>
        <position position="22"/>
    </location>
</feature>
<dbReference type="GO" id="GO:0070497">
    <property type="term" value="F:6-carboxytetrahydropterin synthase activity"/>
    <property type="evidence" value="ECO:0007669"/>
    <property type="project" value="UniProtKB-EC"/>
</dbReference>
<evidence type="ECO:0000256" key="8">
    <source>
        <dbReference type="PIRNR" id="PIRNR006113"/>
    </source>
</evidence>
<keyword evidence="8" id="KW-0671">Queuosine biosynthesis</keyword>
<dbReference type="AlphaFoldDB" id="A0A6A0BAN2"/>
<comment type="caution">
    <text evidence="11">The sequence shown here is derived from an EMBL/GenBank/DDBJ whole genome shotgun (WGS) entry which is preliminary data.</text>
</comment>
<dbReference type="RefSeq" id="WP_172207401.1">
    <property type="nucleotide sequence ID" value="NZ_BLLI01000004.1"/>
</dbReference>
<evidence type="ECO:0000313" key="11">
    <source>
        <dbReference type="EMBL" id="GFH41705.1"/>
    </source>
</evidence>
<dbReference type="Proteomes" id="UP000480303">
    <property type="component" value="Unassembled WGS sequence"/>
</dbReference>